<protein>
    <submittedName>
        <fullName evidence="2">Conjugal transfer pilus assembly protein TraF</fullName>
    </submittedName>
</protein>
<dbReference type="RefSeq" id="WP_183351114.1">
    <property type="nucleotide sequence ID" value="NZ_JACHEO010000011.1"/>
</dbReference>
<proteinExistence type="predicted"/>
<dbReference type="Gene3D" id="3.40.30.10">
    <property type="entry name" value="Glutaredoxin"/>
    <property type="match status" value="1"/>
</dbReference>
<gene>
    <name evidence="2" type="ORF">HNQ81_002141</name>
</gene>
<organism evidence="2 3">
    <name type="scientific">Desulfoprunum benzoelyticum</name>
    <dbReference type="NCBI Taxonomy" id="1506996"/>
    <lineage>
        <taxon>Bacteria</taxon>
        <taxon>Pseudomonadati</taxon>
        <taxon>Thermodesulfobacteriota</taxon>
        <taxon>Desulfobulbia</taxon>
        <taxon>Desulfobulbales</taxon>
        <taxon>Desulfobulbaceae</taxon>
        <taxon>Desulfoprunum</taxon>
    </lineage>
</organism>
<dbReference type="SUPFAM" id="SSF52833">
    <property type="entry name" value="Thioredoxin-like"/>
    <property type="match status" value="1"/>
</dbReference>
<keyword evidence="3" id="KW-1185">Reference proteome</keyword>
<dbReference type="Proteomes" id="UP000539642">
    <property type="component" value="Unassembled WGS sequence"/>
</dbReference>
<accession>A0A840UU92</accession>
<sequence>MQTTSSIKPCQFGDLFLLWSVCLLIVAGNATAADLNAKSEQQNRFYNDTKHGWFWYENPPAEDMETKRPPELSANEPKTAPNLDSYSIEELWNMYPDDFQELLNVLQKKAVQTPSEQHILEYLTMQDIARRKALAYTNATMYVTQKYGELFNVNHVYPTAGPGVTARVSMQQDEISQTINRAGNDHALLFFVSPGCGFCEKQAGILGYFVEKYGWQIKTVDISRNINSASRFNITITPTLLLIKKGQDNYMTVASGVIAMSELERKLYRAIRLLQGNTRGDNFLMYDFQKGSAFDPTSILDKGKQPWKNAE</sequence>
<feature type="chain" id="PRO_5032532963" evidence="1">
    <location>
        <begin position="33"/>
        <end position="311"/>
    </location>
</feature>
<evidence type="ECO:0000313" key="3">
    <source>
        <dbReference type="Proteomes" id="UP000539642"/>
    </source>
</evidence>
<dbReference type="Pfam" id="PF13728">
    <property type="entry name" value="TraF"/>
    <property type="match status" value="1"/>
</dbReference>
<dbReference type="EMBL" id="JACHEO010000011">
    <property type="protein sequence ID" value="MBB5348406.1"/>
    <property type="molecule type" value="Genomic_DNA"/>
</dbReference>
<dbReference type="CDD" id="cd02947">
    <property type="entry name" value="TRX_family"/>
    <property type="match status" value="1"/>
</dbReference>
<reference evidence="2 3" key="1">
    <citation type="submission" date="2020-08" db="EMBL/GenBank/DDBJ databases">
        <title>Genomic Encyclopedia of Type Strains, Phase IV (KMG-IV): sequencing the most valuable type-strain genomes for metagenomic binning, comparative biology and taxonomic classification.</title>
        <authorList>
            <person name="Goeker M."/>
        </authorList>
    </citation>
    <scope>NUCLEOTIDE SEQUENCE [LARGE SCALE GENOMIC DNA]</scope>
    <source>
        <strain evidence="2 3">DSM 28570</strain>
    </source>
</reference>
<evidence type="ECO:0000313" key="2">
    <source>
        <dbReference type="EMBL" id="MBB5348406.1"/>
    </source>
</evidence>
<keyword evidence="1" id="KW-0732">Signal</keyword>
<dbReference type="InterPro" id="IPR039555">
    <property type="entry name" value="TraF/TrbB"/>
</dbReference>
<evidence type="ECO:0000256" key="1">
    <source>
        <dbReference type="SAM" id="SignalP"/>
    </source>
</evidence>
<dbReference type="AlphaFoldDB" id="A0A840UU92"/>
<dbReference type="InterPro" id="IPR036249">
    <property type="entry name" value="Thioredoxin-like_sf"/>
</dbReference>
<feature type="signal peptide" evidence="1">
    <location>
        <begin position="1"/>
        <end position="32"/>
    </location>
</feature>
<name>A0A840UU92_9BACT</name>
<comment type="caution">
    <text evidence="2">The sequence shown here is derived from an EMBL/GenBank/DDBJ whole genome shotgun (WGS) entry which is preliminary data.</text>
</comment>